<dbReference type="PANTHER" id="PTHR43156:SF2">
    <property type="entry name" value="STAGE II SPORULATION PROTEIN E"/>
    <property type="match status" value="1"/>
</dbReference>
<dbReference type="Gene3D" id="3.30.450.40">
    <property type="match status" value="1"/>
</dbReference>
<dbReference type="SMART" id="SM00065">
    <property type="entry name" value="GAF"/>
    <property type="match status" value="1"/>
</dbReference>
<proteinExistence type="predicted"/>
<reference evidence="4" key="1">
    <citation type="submission" date="2019-11" db="EMBL/GenBank/DDBJ databases">
        <title>Microbial mats filling the niche in hypersaline microbial mats.</title>
        <authorList>
            <person name="Wong H.L."/>
            <person name="Macleod F.I."/>
            <person name="White R.A. III"/>
            <person name="Burns B.P."/>
        </authorList>
    </citation>
    <scope>NUCLEOTIDE SEQUENCE</scope>
    <source>
        <strain evidence="4">Rbin_158</strain>
    </source>
</reference>
<dbReference type="SMART" id="SM00331">
    <property type="entry name" value="PP2C_SIG"/>
    <property type="match status" value="1"/>
</dbReference>
<dbReference type="GO" id="GO:0016791">
    <property type="term" value="F:phosphatase activity"/>
    <property type="evidence" value="ECO:0007669"/>
    <property type="project" value="TreeGrafter"/>
</dbReference>
<protein>
    <submittedName>
        <fullName evidence="4">SpoIIE family protein phosphatase</fullName>
    </submittedName>
</protein>
<accession>A0A9D5Q7W4</accession>
<dbReference type="InterPro" id="IPR036457">
    <property type="entry name" value="PPM-type-like_dom_sf"/>
</dbReference>
<sequence length="574" mass="63747">MNASISGVSHVLEVLGAEQVQQILHRLTSIIPFPVYVLTPEGEVLGRLKTEESCLPNIERFQVDPERHVVTGVSPAGCLPETLRAIPLELHKEVAGYMVAVLEPGDIEDEAATRRVRLVADLLAEKAYAEYELENLTEELIEKYNEVNLLYDISDALGAVLDPNKVCQIIIEKAVEVVGVEKASIMLYDSAQNCLYIAASHGIELTEEALREIRVAPGEGVSGRVFISGKHLIVENIEESSLPIDSHRERRYKKKSFISVPVREYKKKSFLSVPMVCSPKQTEKRVMGVMNMTDKRSSDMFTSGDLRLLTAIAMQAAMSLYNIQLIEEMKDIERMKKEMEIAQQIQQGLLPAAPPALPGIELAARCLPATQVGGDYYDFFLCADQKLGLVIADVSGHNVGAALMMAVARSTLRSEVLAQKSPARVLKDTNLMLYEDLTHAELFITMFYAEYDMHTKVLCYANGAHNPPILVRDGACIFLDTEGIFLGLWESADFEEHTLALQPNDLVIFYTDGVVEAMNEAREMFRVERLCDVAKAHTHSSASQVLQRIYAELVQHSGSATRSDDITVVVLKVH</sequence>
<gene>
    <name evidence="4" type="ORF">GF339_22280</name>
</gene>
<keyword evidence="1" id="KW-0378">Hydrolase</keyword>
<comment type="caution">
    <text evidence="4">The sequence shown here is derived from an EMBL/GenBank/DDBJ whole genome shotgun (WGS) entry which is preliminary data.</text>
</comment>
<dbReference type="InterPro" id="IPR003018">
    <property type="entry name" value="GAF"/>
</dbReference>
<feature type="domain" description="PPM-type phosphatase" evidence="3">
    <location>
        <begin position="357"/>
        <end position="573"/>
    </location>
</feature>
<dbReference type="InterPro" id="IPR029016">
    <property type="entry name" value="GAF-like_dom_sf"/>
</dbReference>
<name>A0A9D5Q7W4_9BACT</name>
<dbReference type="PANTHER" id="PTHR43156">
    <property type="entry name" value="STAGE II SPORULATION PROTEIN E-RELATED"/>
    <property type="match status" value="1"/>
</dbReference>
<organism evidence="4 5">
    <name type="scientific">candidate division KSB3 bacterium</name>
    <dbReference type="NCBI Taxonomy" id="2044937"/>
    <lineage>
        <taxon>Bacteria</taxon>
        <taxon>candidate division KSB3</taxon>
    </lineage>
</organism>
<dbReference type="AlphaFoldDB" id="A0A9D5Q7W4"/>
<dbReference type="Gene3D" id="3.60.40.10">
    <property type="entry name" value="PPM-type phosphatase domain"/>
    <property type="match status" value="1"/>
</dbReference>
<evidence type="ECO:0000313" key="4">
    <source>
        <dbReference type="EMBL" id="MBD3327330.1"/>
    </source>
</evidence>
<evidence type="ECO:0000313" key="5">
    <source>
        <dbReference type="Proteomes" id="UP000649604"/>
    </source>
</evidence>
<evidence type="ECO:0000259" key="2">
    <source>
        <dbReference type="SMART" id="SM00065"/>
    </source>
</evidence>
<dbReference type="InterPro" id="IPR052016">
    <property type="entry name" value="Bact_Sigma-Reg"/>
</dbReference>
<evidence type="ECO:0000259" key="3">
    <source>
        <dbReference type="SMART" id="SM00331"/>
    </source>
</evidence>
<dbReference type="EMBL" id="WJJP01000722">
    <property type="protein sequence ID" value="MBD3327330.1"/>
    <property type="molecule type" value="Genomic_DNA"/>
</dbReference>
<dbReference type="Proteomes" id="UP000649604">
    <property type="component" value="Unassembled WGS sequence"/>
</dbReference>
<dbReference type="InterPro" id="IPR001932">
    <property type="entry name" value="PPM-type_phosphatase-like_dom"/>
</dbReference>
<dbReference type="Pfam" id="PF07228">
    <property type="entry name" value="SpoIIE"/>
    <property type="match status" value="1"/>
</dbReference>
<evidence type="ECO:0000256" key="1">
    <source>
        <dbReference type="ARBA" id="ARBA00022801"/>
    </source>
</evidence>
<dbReference type="SUPFAM" id="SSF55781">
    <property type="entry name" value="GAF domain-like"/>
    <property type="match status" value="1"/>
</dbReference>
<dbReference type="Pfam" id="PF01590">
    <property type="entry name" value="GAF"/>
    <property type="match status" value="1"/>
</dbReference>
<feature type="domain" description="GAF" evidence="2">
    <location>
        <begin position="162"/>
        <end position="330"/>
    </location>
</feature>
<dbReference type="SUPFAM" id="SSF81606">
    <property type="entry name" value="PP2C-like"/>
    <property type="match status" value="1"/>
</dbReference>